<evidence type="ECO:0000256" key="1">
    <source>
        <dbReference type="SAM" id="Phobius"/>
    </source>
</evidence>
<gene>
    <name evidence="2" type="ORF">VFDL14_19555</name>
</gene>
<feature type="transmembrane region" description="Helical" evidence="1">
    <location>
        <begin position="51"/>
        <end position="69"/>
    </location>
</feature>
<accession>A0A066UI65</accession>
<comment type="caution">
    <text evidence="2">The sequence shown here is derived from an EMBL/GenBank/DDBJ whole genome shotgun (WGS) entry which is preliminary data.</text>
</comment>
<dbReference type="Proteomes" id="UP000027219">
    <property type="component" value="Unassembled WGS sequence"/>
</dbReference>
<dbReference type="OrthoDB" id="5904187at2"/>
<evidence type="ECO:0000313" key="3">
    <source>
        <dbReference type="Proteomes" id="UP000027219"/>
    </source>
</evidence>
<evidence type="ECO:0000313" key="2">
    <source>
        <dbReference type="EMBL" id="KDN27106.1"/>
    </source>
</evidence>
<dbReference type="STRING" id="212667.VFDL14_19555"/>
<dbReference type="AlphaFoldDB" id="A0A066UI65"/>
<name>A0A066UI65_9VIBR</name>
<dbReference type="EMBL" id="JFFR01000027">
    <property type="protein sequence ID" value="KDN27106.1"/>
    <property type="molecule type" value="Genomic_DNA"/>
</dbReference>
<keyword evidence="1" id="KW-1133">Transmembrane helix</keyword>
<dbReference type="RefSeq" id="WP_032552469.1">
    <property type="nucleotide sequence ID" value="NZ_JFFR01000027.1"/>
</dbReference>
<reference evidence="2 3" key="1">
    <citation type="submission" date="2014-02" db="EMBL/GenBank/DDBJ databases">
        <title>Vibrio fortis Dalian14 Genome Sequencing.</title>
        <authorList>
            <person name="Wang Y."/>
            <person name="Song L."/>
            <person name="Liu G."/>
            <person name="Ding J."/>
        </authorList>
    </citation>
    <scope>NUCLEOTIDE SEQUENCE [LARGE SCALE GENOMIC DNA]</scope>
    <source>
        <strain evidence="2 3">Dalian14</strain>
    </source>
</reference>
<proteinExistence type="predicted"/>
<organism evidence="2 3">
    <name type="scientific">Vibrio fortis</name>
    <dbReference type="NCBI Taxonomy" id="212667"/>
    <lineage>
        <taxon>Bacteria</taxon>
        <taxon>Pseudomonadati</taxon>
        <taxon>Pseudomonadota</taxon>
        <taxon>Gammaproteobacteria</taxon>
        <taxon>Vibrionales</taxon>
        <taxon>Vibrionaceae</taxon>
        <taxon>Vibrio</taxon>
    </lineage>
</organism>
<keyword evidence="1" id="KW-0812">Transmembrane</keyword>
<sequence>MENIIDELVAQGYEVSGGDSGIKVKISAITGKATIRKNAYSNRFVVSSHSWVQLAGLSLTFFSILLSLLSFWGESTLSGTLLYIVSIGIPLVFSGLVSVIVAEIQLQPVRQIVRMANMRLSDHLQNNS</sequence>
<keyword evidence="1" id="KW-0472">Membrane</keyword>
<protein>
    <submittedName>
        <fullName evidence="2">Uncharacterized protein</fullName>
    </submittedName>
</protein>
<feature type="transmembrane region" description="Helical" evidence="1">
    <location>
        <begin position="81"/>
        <end position="102"/>
    </location>
</feature>
<keyword evidence="3" id="KW-1185">Reference proteome</keyword>